<keyword evidence="9" id="KW-1185">Reference proteome</keyword>
<dbReference type="GO" id="GO:0008270">
    <property type="term" value="F:zinc ion binding"/>
    <property type="evidence" value="ECO:0007669"/>
    <property type="project" value="InterPro"/>
</dbReference>
<dbReference type="VEuPathDB" id="ToxoDB:EAH_00032450"/>
<dbReference type="InterPro" id="IPR036174">
    <property type="entry name" value="Znf_Sec23_Sec24_sf"/>
</dbReference>
<dbReference type="InterPro" id="IPR006895">
    <property type="entry name" value="Znf_Sec23_Sec24"/>
</dbReference>
<feature type="compositionally biased region" description="Low complexity" evidence="4">
    <location>
        <begin position="171"/>
        <end position="180"/>
    </location>
</feature>
<organism evidence="8 9">
    <name type="scientific">Eimeria acervulina</name>
    <name type="common">Coccidian parasite</name>
    <dbReference type="NCBI Taxonomy" id="5801"/>
    <lineage>
        <taxon>Eukaryota</taxon>
        <taxon>Sar</taxon>
        <taxon>Alveolata</taxon>
        <taxon>Apicomplexa</taxon>
        <taxon>Conoidasida</taxon>
        <taxon>Coccidia</taxon>
        <taxon>Eucoccidiorida</taxon>
        <taxon>Eimeriorina</taxon>
        <taxon>Eimeriidae</taxon>
        <taxon>Eimeria</taxon>
    </lineage>
</organism>
<dbReference type="OMA" id="IPRPEWN"/>
<keyword evidence="2" id="KW-0813">Transport</keyword>
<dbReference type="GO" id="GO:0030127">
    <property type="term" value="C:COPII vesicle coat"/>
    <property type="evidence" value="ECO:0007669"/>
    <property type="project" value="InterPro"/>
</dbReference>
<reference evidence="8" key="2">
    <citation type="submission" date="2013-10" db="EMBL/GenBank/DDBJ databases">
        <authorList>
            <person name="Aslett M."/>
        </authorList>
    </citation>
    <scope>NUCLEOTIDE SEQUENCE</scope>
    <source>
        <strain evidence="8">Houghton</strain>
    </source>
</reference>
<evidence type="ECO:0000256" key="4">
    <source>
        <dbReference type="SAM" id="MobiDB-lite"/>
    </source>
</evidence>
<dbReference type="InterPro" id="IPR036175">
    <property type="entry name" value="Sec23/24_helical_dom_sf"/>
</dbReference>
<dbReference type="SUPFAM" id="SSF81811">
    <property type="entry name" value="Helical domain of Sec23/24"/>
    <property type="match status" value="1"/>
</dbReference>
<evidence type="ECO:0000259" key="7">
    <source>
        <dbReference type="Pfam" id="PF04815"/>
    </source>
</evidence>
<keyword evidence="3" id="KW-0653">Protein transport</keyword>
<dbReference type="Gene3D" id="2.30.30.380">
    <property type="entry name" value="Zn-finger domain of Sec23/24"/>
    <property type="match status" value="1"/>
</dbReference>
<dbReference type="Proteomes" id="UP000018050">
    <property type="component" value="Unassembled WGS sequence"/>
</dbReference>
<dbReference type="SUPFAM" id="SSF82919">
    <property type="entry name" value="Zn-finger domain of Sec23/24"/>
    <property type="match status" value="1"/>
</dbReference>
<evidence type="ECO:0000313" key="9">
    <source>
        <dbReference type="Proteomes" id="UP000018050"/>
    </source>
</evidence>
<dbReference type="RefSeq" id="XP_013247753.1">
    <property type="nucleotide sequence ID" value="XM_013392299.1"/>
</dbReference>
<feature type="compositionally biased region" description="Polar residues" evidence="4">
    <location>
        <begin position="88"/>
        <end position="119"/>
    </location>
</feature>
<feature type="domain" description="Sec23/Sec24 trunk" evidence="6">
    <location>
        <begin position="748"/>
        <end position="990"/>
    </location>
</feature>
<dbReference type="GeneID" id="25271315"/>
<dbReference type="Pfam" id="PF04811">
    <property type="entry name" value="Sec23_trunk"/>
    <property type="match status" value="1"/>
</dbReference>
<dbReference type="Gene3D" id="3.40.50.410">
    <property type="entry name" value="von Willebrand factor, type A domain"/>
    <property type="match status" value="1"/>
</dbReference>
<feature type="compositionally biased region" description="Basic and acidic residues" evidence="4">
    <location>
        <begin position="355"/>
        <end position="367"/>
    </location>
</feature>
<evidence type="ECO:0000313" key="8">
    <source>
        <dbReference type="EMBL" id="CDI83054.1"/>
    </source>
</evidence>
<evidence type="ECO:0000256" key="1">
    <source>
        <dbReference type="ARBA" id="ARBA00008334"/>
    </source>
</evidence>
<feature type="region of interest" description="Disordered" evidence="4">
    <location>
        <begin position="524"/>
        <end position="550"/>
    </location>
</feature>
<sequence>QQPQLQQPQLQAQAQQPQQPQLQRQPQPQQLQLQQLQQQPQLQPQPQQLQPQQPQPQQPQPQQPQPQQPQPQQPHQLQQQTAGPQQQRELFQPQSRNPTQYLPHQQSHPTARPGTSTPSDEALRAPNGYFAAAAASGIGNQVGAWSEPQKQPMKCTLAAGDASAGEFTFAQQQPPTQQRQQMEDQHRGMPLQTQQQQQDLFYSTRQPQSETMQQPMPPFPVQDTQGHKPFQPHQQQYRPQQQNHQQQPPQQQPPQQQPLLPQQQFQQQQTLQQEQQRAVEPAASQQLQHMGPLPVTQGGGSLQQQQLQQWQQQHYNASHRSAPQTFQQERRAPSLMGVGTGSFPPSAEPNGVKSSADRGEHGQKRQQQEQQDNIPEDMPPLQPLARPINNRIDPAHIPRPEWNGYATVAVLRLNGAAIAKAAGLPLVVRRTSVIACYAAVVKVPAFSHSLELSRLPFAIIVAPFAAQPPTEEAVPLVDLRLSRRQAEQPCSYGDPGATAATDQDAADAKARTDFFGGYFEVEESDTEEEASTGSSNSSGNAASAVSSRSRSSSRAVANGEGIVRCSTCMAYLSPFMSWASNSTHCLCNLCGSSFELPPFYLTLLDRYRSGLRACSSGMGAASSEGERYFRQRRQELWKGSVDFVAPRAFADACKLTQLQHKRREHLLRLMQVQNEATRQHQLRQQQLHQAEQPGVQQQFGGTRPEEPSMQPSNWGRAHASASARTEPDSQSGDFFSRSCSSINSSSMRPCIVFVIDATSPSITSGLSHAVAAGLEQVLREVYLQVDICLILVADRLYFIPNINKPGPPQQQQQGLQLLVVDDVLDPFVPAPIEHCFFRPQDREALLWAVSLLPAALNSCVNVSHSSAANAALKVAVDLIAERSAGGMVEMFYCILPDVGIGALKHCTTASEGPTKATEIHQQDFYNSVITQCFASCSCVDVYACPPPNLTLELQSLGFPAQQTGGDIRFVPEFCGSRDKEWVAAEIRRIFTSCFYFDVEFKLRLSKVRPVYLAAAFAISTSLLLAVEIRDRLETQKNVYAQSVCAYTPMHPSKKVPNRRLLRVHSLSLPITFSLASLFRYAEVDATAFLMARTSAIMELHQEPQWREKAIKNLVEILSAYRMNCASASSEGQLILPDSLKLLPVYLQALFKHAAFRQSTVDPQLFGFDAQLDERSTAELHLQNVEGTAGERILRVVEQVRFEKFDAPYIPLRIVAPKSYDETRLLTHLIEDPLSGDGSYVDFLCDLHKRVHARMEDN</sequence>
<feature type="compositionally biased region" description="Low complexity" evidence="4">
    <location>
        <begin position="229"/>
        <end position="249"/>
    </location>
</feature>
<feature type="compositionally biased region" description="Polar residues" evidence="4">
    <location>
        <begin position="314"/>
        <end position="327"/>
    </location>
</feature>
<dbReference type="Gene3D" id="1.20.120.730">
    <property type="entry name" value="Sec23/Sec24 helical domain"/>
    <property type="match status" value="1"/>
</dbReference>
<dbReference type="GO" id="GO:0070971">
    <property type="term" value="C:endoplasmic reticulum exit site"/>
    <property type="evidence" value="ECO:0007669"/>
    <property type="project" value="TreeGrafter"/>
</dbReference>
<feature type="domain" description="Zinc finger Sec23/Sec24-type" evidence="5">
    <location>
        <begin position="562"/>
        <end position="600"/>
    </location>
</feature>
<gene>
    <name evidence="8" type="ORF">EAH_00032450</name>
</gene>
<accession>U6GWZ7</accession>
<dbReference type="GO" id="GO:0090110">
    <property type="term" value="P:COPII-coated vesicle cargo loading"/>
    <property type="evidence" value="ECO:0007669"/>
    <property type="project" value="TreeGrafter"/>
</dbReference>
<feature type="compositionally biased region" description="Low complexity" evidence="4">
    <location>
        <begin position="531"/>
        <end position="550"/>
    </location>
</feature>
<feature type="region of interest" description="Disordered" evidence="4">
    <location>
        <begin position="165"/>
        <end position="390"/>
    </location>
</feature>
<feature type="region of interest" description="Disordered" evidence="4">
    <location>
        <begin position="677"/>
        <end position="733"/>
    </location>
</feature>
<feature type="compositionally biased region" description="Low complexity" evidence="4">
    <location>
        <begin position="1"/>
        <end position="52"/>
    </location>
</feature>
<evidence type="ECO:0000259" key="6">
    <source>
        <dbReference type="Pfam" id="PF04811"/>
    </source>
</evidence>
<feature type="compositionally biased region" description="Pro residues" evidence="4">
    <location>
        <begin position="53"/>
        <end position="72"/>
    </location>
</feature>
<dbReference type="GO" id="GO:0000149">
    <property type="term" value="F:SNARE binding"/>
    <property type="evidence" value="ECO:0007669"/>
    <property type="project" value="TreeGrafter"/>
</dbReference>
<feature type="compositionally biased region" description="Low complexity" evidence="4">
    <location>
        <begin position="257"/>
        <end position="276"/>
    </location>
</feature>
<dbReference type="InterPro" id="IPR036465">
    <property type="entry name" value="vWFA_dom_sf"/>
</dbReference>
<feature type="region of interest" description="Disordered" evidence="4">
    <location>
        <begin position="1"/>
        <end position="128"/>
    </location>
</feature>
<dbReference type="Pfam" id="PF04815">
    <property type="entry name" value="Sec23_helical"/>
    <property type="match status" value="1"/>
</dbReference>
<protein>
    <submittedName>
        <fullName evidence="8">Sec23/Sec24 helical domain-containing protein, putative</fullName>
    </submittedName>
</protein>
<dbReference type="PANTHER" id="PTHR13803">
    <property type="entry name" value="SEC24-RELATED PROTEIN"/>
    <property type="match status" value="1"/>
</dbReference>
<dbReference type="AlphaFoldDB" id="U6GWZ7"/>
<proteinExistence type="inferred from homology"/>
<name>U6GWZ7_EIMAC</name>
<dbReference type="InterPro" id="IPR006900">
    <property type="entry name" value="Sec23/24_helical_dom"/>
</dbReference>
<dbReference type="GO" id="GO:0006886">
    <property type="term" value="P:intracellular protein transport"/>
    <property type="evidence" value="ECO:0007669"/>
    <property type="project" value="InterPro"/>
</dbReference>
<dbReference type="SUPFAM" id="SSF53300">
    <property type="entry name" value="vWA-like"/>
    <property type="match status" value="1"/>
</dbReference>
<feature type="compositionally biased region" description="Low complexity" evidence="4">
    <location>
        <begin position="302"/>
        <end position="313"/>
    </location>
</feature>
<dbReference type="InterPro" id="IPR050550">
    <property type="entry name" value="SEC23_SEC24_subfamily"/>
</dbReference>
<evidence type="ECO:0000256" key="2">
    <source>
        <dbReference type="ARBA" id="ARBA00022448"/>
    </source>
</evidence>
<dbReference type="Pfam" id="PF04810">
    <property type="entry name" value="zf-Sec23_Sec24"/>
    <property type="match status" value="1"/>
</dbReference>
<dbReference type="OrthoDB" id="49016at2759"/>
<comment type="similarity">
    <text evidence="1">Belongs to the SEC23/SEC24 family. SEC24 subfamily.</text>
</comment>
<evidence type="ECO:0000256" key="3">
    <source>
        <dbReference type="ARBA" id="ARBA00022927"/>
    </source>
</evidence>
<reference evidence="8" key="1">
    <citation type="submission" date="2013-10" db="EMBL/GenBank/DDBJ databases">
        <title>Genomic analysis of the causative agents of coccidiosis in chickens.</title>
        <authorList>
            <person name="Reid A.J."/>
            <person name="Blake D."/>
            <person name="Billington K."/>
            <person name="Browne H."/>
            <person name="Dunn M."/>
            <person name="Hung S."/>
            <person name="Kawahara F."/>
            <person name="Miranda-Saavedra D."/>
            <person name="Mourier T."/>
            <person name="Nagra H."/>
            <person name="Otto T.D."/>
            <person name="Rawlings N."/>
            <person name="Sanchez A."/>
            <person name="Sanders M."/>
            <person name="Subramaniam C."/>
            <person name="Tay Y."/>
            <person name="Dear P."/>
            <person name="Doerig C."/>
            <person name="Gruber A."/>
            <person name="Parkinson J."/>
            <person name="Shirley M."/>
            <person name="Wan K.L."/>
            <person name="Berriman M."/>
            <person name="Tomley F."/>
            <person name="Pain A."/>
        </authorList>
    </citation>
    <scope>NUCLEOTIDE SEQUENCE</scope>
    <source>
        <strain evidence="8">Houghton</strain>
    </source>
</reference>
<dbReference type="InterPro" id="IPR006896">
    <property type="entry name" value="Sec23/24_trunk_dom"/>
</dbReference>
<feature type="domain" description="Sec23/Sec24 helical" evidence="7">
    <location>
        <begin position="1083"/>
        <end position="1159"/>
    </location>
</feature>
<feature type="non-terminal residue" evidence="8">
    <location>
        <position position="1"/>
    </location>
</feature>
<feature type="compositionally biased region" description="Low complexity" evidence="4">
    <location>
        <begin position="73"/>
        <end position="87"/>
    </location>
</feature>
<evidence type="ECO:0000259" key="5">
    <source>
        <dbReference type="Pfam" id="PF04810"/>
    </source>
</evidence>
<dbReference type="EMBL" id="HG673081">
    <property type="protein sequence ID" value="CDI83054.1"/>
    <property type="molecule type" value="Genomic_DNA"/>
</dbReference>
<feature type="compositionally biased region" description="Polar residues" evidence="4">
    <location>
        <begin position="199"/>
        <end position="214"/>
    </location>
</feature>